<evidence type="ECO:0000256" key="1">
    <source>
        <dbReference type="SAM" id="Phobius"/>
    </source>
</evidence>
<proteinExistence type="predicted"/>
<reference evidence="2 3" key="1">
    <citation type="journal article" date="2016" name="Nat. Commun.">
        <title>Thousands of microbial genomes shed light on interconnected biogeochemical processes in an aquifer system.</title>
        <authorList>
            <person name="Anantharaman K."/>
            <person name="Brown C.T."/>
            <person name="Hug L.A."/>
            <person name="Sharon I."/>
            <person name="Castelle C.J."/>
            <person name="Probst A.J."/>
            <person name="Thomas B.C."/>
            <person name="Singh A."/>
            <person name="Wilkins M.J."/>
            <person name="Karaoz U."/>
            <person name="Brodie E.L."/>
            <person name="Williams K.H."/>
            <person name="Hubbard S.S."/>
            <person name="Banfield J.F."/>
        </authorList>
    </citation>
    <scope>NUCLEOTIDE SEQUENCE [LARGE SCALE GENOMIC DNA]</scope>
</reference>
<gene>
    <name evidence="2" type="ORF">A3E29_02605</name>
</gene>
<protein>
    <submittedName>
        <fullName evidence="2">Uncharacterized protein</fullName>
    </submittedName>
</protein>
<evidence type="ECO:0000313" key="3">
    <source>
        <dbReference type="Proteomes" id="UP000177682"/>
    </source>
</evidence>
<feature type="transmembrane region" description="Helical" evidence="1">
    <location>
        <begin position="43"/>
        <end position="64"/>
    </location>
</feature>
<organism evidence="2 3">
    <name type="scientific">Candidatus Doudnabacteria bacterium RIFCSPHIGHO2_12_FULL_48_16</name>
    <dbReference type="NCBI Taxonomy" id="1817838"/>
    <lineage>
        <taxon>Bacteria</taxon>
        <taxon>Candidatus Doudnaibacteriota</taxon>
    </lineage>
</organism>
<keyword evidence="1" id="KW-0812">Transmembrane</keyword>
<comment type="caution">
    <text evidence="2">The sequence shown here is derived from an EMBL/GenBank/DDBJ whole genome shotgun (WGS) entry which is preliminary data.</text>
</comment>
<sequence length="281" mass="31600">MNIKMIKTILYIIGVSFVILALGSIAFWFYVKTALGELDSGGNYLILIMLLLVGLLLLVGAHDLPIKKENIRKKIFKYAVLLLIVGIVLGAISYLQNISTQNSFLYNADQLIQQRKAKEAAETGNWKVYRDEKYGFELKYPGDWHFQTSLSNRGADVLLADPPSVSSSSHVDTDLPYLFRATLYSQLSQLDWKKLGTKDLNDFISKYSLGPDPYIINAERIIVGDNIGYKAEAGPNVFGGGNLYFFEHEQKVVEVQVFTAGQVFVNNIETINQILSSFKFY</sequence>
<evidence type="ECO:0000313" key="2">
    <source>
        <dbReference type="EMBL" id="OGE89980.1"/>
    </source>
</evidence>
<dbReference type="EMBL" id="MFEY01000007">
    <property type="protein sequence ID" value="OGE89980.1"/>
    <property type="molecule type" value="Genomic_DNA"/>
</dbReference>
<keyword evidence="1" id="KW-0472">Membrane</keyword>
<feature type="transmembrane region" description="Helical" evidence="1">
    <location>
        <begin position="76"/>
        <end position="95"/>
    </location>
</feature>
<keyword evidence="1" id="KW-1133">Transmembrane helix</keyword>
<dbReference type="Gene3D" id="3.40.1000.10">
    <property type="entry name" value="Mog1/PsbP, alpha/beta/alpha sandwich"/>
    <property type="match status" value="1"/>
</dbReference>
<dbReference type="Proteomes" id="UP000177682">
    <property type="component" value="Unassembled WGS sequence"/>
</dbReference>
<feature type="transmembrane region" description="Helical" evidence="1">
    <location>
        <begin position="9"/>
        <end position="31"/>
    </location>
</feature>
<accession>A0A1F5PJV9</accession>
<dbReference type="AlphaFoldDB" id="A0A1F5PJV9"/>
<name>A0A1F5PJV9_9BACT</name>